<evidence type="ECO:0000313" key="2">
    <source>
        <dbReference type="Proteomes" id="UP000194127"/>
    </source>
</evidence>
<evidence type="ECO:0008006" key="3">
    <source>
        <dbReference type="Google" id="ProtNLM"/>
    </source>
</evidence>
<dbReference type="GeneID" id="36326071"/>
<dbReference type="AlphaFoldDB" id="A0A1X6MTT6"/>
<keyword evidence="2" id="KW-1185">Reference proteome</keyword>
<dbReference type="SUPFAM" id="SSF52047">
    <property type="entry name" value="RNI-like"/>
    <property type="match status" value="1"/>
</dbReference>
<accession>A0A1X6MTT6</accession>
<proteinExistence type="predicted"/>
<organism evidence="1 2">
    <name type="scientific">Postia placenta MAD-698-R-SB12</name>
    <dbReference type="NCBI Taxonomy" id="670580"/>
    <lineage>
        <taxon>Eukaryota</taxon>
        <taxon>Fungi</taxon>
        <taxon>Dikarya</taxon>
        <taxon>Basidiomycota</taxon>
        <taxon>Agaricomycotina</taxon>
        <taxon>Agaricomycetes</taxon>
        <taxon>Polyporales</taxon>
        <taxon>Adustoporiaceae</taxon>
        <taxon>Rhodonia</taxon>
    </lineage>
</organism>
<dbReference type="EMBL" id="KZ110601">
    <property type="protein sequence ID" value="OSX59785.1"/>
    <property type="molecule type" value="Genomic_DNA"/>
</dbReference>
<protein>
    <recommendedName>
        <fullName evidence="3">F-box domain-containing protein</fullName>
    </recommendedName>
</protein>
<evidence type="ECO:0000313" key="1">
    <source>
        <dbReference type="EMBL" id="OSX59785.1"/>
    </source>
</evidence>
<dbReference type="Proteomes" id="UP000194127">
    <property type="component" value="Unassembled WGS sequence"/>
</dbReference>
<dbReference type="OrthoDB" id="2793270at2759"/>
<gene>
    <name evidence="1" type="ORF">POSPLADRAFT_1059081</name>
</gene>
<name>A0A1X6MTT6_9APHY</name>
<reference evidence="1 2" key="1">
    <citation type="submission" date="2017-04" db="EMBL/GenBank/DDBJ databases">
        <title>Genome Sequence of the Model Brown-Rot Fungus Postia placenta SB12.</title>
        <authorList>
            <consortium name="DOE Joint Genome Institute"/>
            <person name="Gaskell J."/>
            <person name="Kersten P."/>
            <person name="Larrondo L.F."/>
            <person name="Canessa P."/>
            <person name="Martinez D."/>
            <person name="Hibbett D."/>
            <person name="Schmoll M."/>
            <person name="Kubicek C.P."/>
            <person name="Martinez A.T."/>
            <person name="Yadav J."/>
            <person name="Master E."/>
            <person name="Magnuson J.K."/>
            <person name="James T."/>
            <person name="Yaver D."/>
            <person name="Berka R."/>
            <person name="Labutti K."/>
            <person name="Lipzen A."/>
            <person name="Aerts A."/>
            <person name="Barry K."/>
            <person name="Henrissat B."/>
            <person name="Blanchette R."/>
            <person name="Grigoriev I."/>
            <person name="Cullen D."/>
        </authorList>
    </citation>
    <scope>NUCLEOTIDE SEQUENCE [LARGE SCALE GENOMIC DNA]</scope>
    <source>
        <strain evidence="1 2">MAD-698-R-SB12</strain>
    </source>
</reference>
<dbReference type="RefSeq" id="XP_024336579.1">
    <property type="nucleotide sequence ID" value="XM_024481121.1"/>
</dbReference>
<sequence length="436" mass="50752">MPIPFLPPEITDRIIDHLWDDPAVLYSCSLVARSWAASSRYHLFSTLRIVSRRPFDGLVKLARRRAPHIVPLFHLVHELQVYDVTAKKKPYARIVPHVFAAHMPNLRTLRFYQADWRQVTPMQATFPMFLAQFTSVTQLELDGCICANLKDFQRVICAFPMLEHLFVRGDDPFTLPPNPQHNLAALTPPPRSVQRPRLVSLGLWFRTHWHKEHTLVWEWLLDTPSKDTLHSVCVYAPGTEWHPPYGQMLQAVGPSLLRLDTPLLLDGEHCTLSSNTNLRELVINMANSQSWPVAWSAFTRLASQITSHHLRRLTFNLYVCGEQDEPGMRGEADTKRLDELWDNVDWNELNRVIMGDIFSGLEEVCVRLQWALWDGAFQKTAAFRDFKLEIENRIRRLHWHDRGILSITHGPPINEVYDFDFKQYKNRGKSTFHQFR</sequence>